<dbReference type="AlphaFoldDB" id="A0A0V1N9H7"/>
<protein>
    <submittedName>
        <fullName evidence="1">Uncharacterized protein</fullName>
    </submittedName>
</protein>
<evidence type="ECO:0000313" key="2">
    <source>
        <dbReference type="Proteomes" id="UP000054843"/>
    </source>
</evidence>
<organism evidence="1 2">
    <name type="scientific">Trichinella papuae</name>
    <dbReference type="NCBI Taxonomy" id="268474"/>
    <lineage>
        <taxon>Eukaryota</taxon>
        <taxon>Metazoa</taxon>
        <taxon>Ecdysozoa</taxon>
        <taxon>Nematoda</taxon>
        <taxon>Enoplea</taxon>
        <taxon>Dorylaimia</taxon>
        <taxon>Trichinellida</taxon>
        <taxon>Trichinellidae</taxon>
        <taxon>Trichinella</taxon>
    </lineage>
</organism>
<dbReference type="EMBL" id="JYDO01000002">
    <property type="protein sequence ID" value="KRZ80626.1"/>
    <property type="molecule type" value="Genomic_DNA"/>
</dbReference>
<gene>
    <name evidence="1" type="ORF">T10_12012</name>
</gene>
<keyword evidence="2" id="KW-1185">Reference proteome</keyword>
<reference evidence="1 2" key="1">
    <citation type="submission" date="2015-01" db="EMBL/GenBank/DDBJ databases">
        <title>Evolution of Trichinella species and genotypes.</title>
        <authorList>
            <person name="Korhonen P.K."/>
            <person name="Edoardo P."/>
            <person name="Giuseppe L.R."/>
            <person name="Gasser R.B."/>
        </authorList>
    </citation>
    <scope>NUCLEOTIDE SEQUENCE [LARGE SCALE GENOMIC DNA]</scope>
    <source>
        <strain evidence="1">ISS1980</strain>
    </source>
</reference>
<proteinExistence type="predicted"/>
<comment type="caution">
    <text evidence="1">The sequence shown here is derived from an EMBL/GenBank/DDBJ whole genome shotgun (WGS) entry which is preliminary data.</text>
</comment>
<dbReference type="Proteomes" id="UP000054843">
    <property type="component" value="Unassembled WGS sequence"/>
</dbReference>
<evidence type="ECO:0000313" key="1">
    <source>
        <dbReference type="EMBL" id="KRZ80626.1"/>
    </source>
</evidence>
<accession>A0A0V1N9H7</accession>
<name>A0A0V1N9H7_9BILA</name>
<sequence length="164" mass="18856">MSPQLLAGRALPTLSMATINPYTKSVACCQLTVNLGQQQQHHHQQQQQQKGQLANTKILYWPLVSVIQVTKKNKDNFLHFFPRNLENHCLIKYIIKTILRIKISRLFALIKTEKIQFTAFTADGKNDFDTLVNAAPINVTDVLHRFSQLAYETTNNMKKQYSKI</sequence>